<dbReference type="PANTHER" id="PTHR28298:SF1">
    <property type="entry name" value="EISOSOME PROTEIN 1"/>
    <property type="match status" value="1"/>
</dbReference>
<feature type="region of interest" description="Disordered" evidence="3">
    <location>
        <begin position="589"/>
        <end position="775"/>
    </location>
</feature>
<comment type="similarity">
    <text evidence="1">Belongs to the EIS1 family.</text>
</comment>
<dbReference type="RefSeq" id="XP_049264993.1">
    <property type="nucleotide sequence ID" value="XM_049405394.1"/>
</dbReference>
<feature type="compositionally biased region" description="Basic and acidic residues" evidence="3">
    <location>
        <begin position="627"/>
        <end position="636"/>
    </location>
</feature>
<name>A0A8J5QHJ1_9ASCO</name>
<feature type="compositionally biased region" description="Basic and acidic residues" evidence="3">
    <location>
        <begin position="589"/>
        <end position="619"/>
    </location>
</feature>
<evidence type="ECO:0000313" key="4">
    <source>
        <dbReference type="EMBL" id="KAG7664761.1"/>
    </source>
</evidence>
<proteinExistence type="inferred from homology"/>
<feature type="compositionally biased region" description="Low complexity" evidence="3">
    <location>
        <begin position="703"/>
        <end position="715"/>
    </location>
</feature>
<dbReference type="Pfam" id="PF12757">
    <property type="entry name" value="Eisosome1"/>
    <property type="match status" value="1"/>
</dbReference>
<feature type="region of interest" description="Disordered" evidence="3">
    <location>
        <begin position="383"/>
        <end position="409"/>
    </location>
</feature>
<evidence type="ECO:0000256" key="3">
    <source>
        <dbReference type="SAM" id="MobiDB-lite"/>
    </source>
</evidence>
<comment type="caution">
    <text evidence="4">The sequence shown here is derived from an EMBL/GenBank/DDBJ whole genome shotgun (WGS) entry which is preliminary data.</text>
</comment>
<reference evidence="4 5" key="1">
    <citation type="journal article" date="2021" name="DNA Res.">
        <title>Genome analysis of Candida subhashii reveals its hybrid nature and dual mitochondrial genome conformations.</title>
        <authorList>
            <person name="Mixao V."/>
            <person name="Hegedusova E."/>
            <person name="Saus E."/>
            <person name="Pryszcz L.P."/>
            <person name="Cillingova A."/>
            <person name="Nosek J."/>
            <person name="Gabaldon T."/>
        </authorList>
    </citation>
    <scope>NUCLEOTIDE SEQUENCE [LARGE SCALE GENOMIC DNA]</scope>
    <source>
        <strain evidence="4 5">CBS 10753</strain>
    </source>
</reference>
<sequence>MSAYYQTNGKPLSAEALYKQKLKQGVFHSPSGGIVGVNSNASDTAALLAASSDLTVKPSYERTIAPEAHTAALAAKQQRIEIWHRDKEDPYADAAAANARTSTLASTASAPVSSVYTGVPSLNSNSIYTAAQQLSTSTMTSRINPERDIKRSGIQTKSSSASPAAATAALNLHKINQAAERNSTKSLTSRFNPELDYRSGLVGDQQAKTDAGAAATASLKHGGTFTSQVSSQTRSNTFKASDIVGANLLSVASSRANERLNTLNAGTPASLREQAQVYAQALAVAQKNADERIKSHQAGVIDLGGGLTMLRSDLDKLASTYVNPVLQDIEHKADSRRQADLERKQRQLELEQEHERAKQLEAEAKLQEKRDLEAAKQKRIVENEDKKKSEEDKYLEYQKERNDEVDAKGQELRELEAKHAEEKEALLTEKQQNQDRIDEEEANFIAERKKELEDMQAERDELIKPTLEELEVETAKLKELTDARDELDNEVKAAEDLDKEYEDKIAELNAKLEETQAEYEKYTTDLEDAVVKHETTDKELADFQVAHDKDLEDVNNEDKELEEQLAALEKQKEEHLQDKKQKKEAILAGIDEKVKDEHKINNELPEHLRTEVDEDRIRDTGSLFSVEKPKIKEIPLVKEPPQQDDAATPATPEPQQQQPAPPSKKLSVSDVPVIPQGRNKKRLSFSKRLSSIFKKDKHETEGSSSSSASSPATSPIKRRKSSLGSKEGEGVSTSASAPQSGNIPRSTTGTSDFGDYDELSINKKGPHNAVFKEEI</sequence>
<evidence type="ECO:0000313" key="5">
    <source>
        <dbReference type="Proteomes" id="UP000694255"/>
    </source>
</evidence>
<accession>A0A8J5QHJ1</accession>
<organism evidence="4 5">
    <name type="scientific">[Candida] subhashii</name>
    <dbReference type="NCBI Taxonomy" id="561895"/>
    <lineage>
        <taxon>Eukaryota</taxon>
        <taxon>Fungi</taxon>
        <taxon>Dikarya</taxon>
        <taxon>Ascomycota</taxon>
        <taxon>Saccharomycotina</taxon>
        <taxon>Pichiomycetes</taxon>
        <taxon>Debaryomycetaceae</taxon>
        <taxon>Spathaspora</taxon>
    </lineage>
</organism>
<feature type="compositionally biased region" description="Low complexity" evidence="3">
    <location>
        <begin position="646"/>
        <end position="658"/>
    </location>
</feature>
<evidence type="ECO:0000256" key="1">
    <source>
        <dbReference type="ARBA" id="ARBA00008528"/>
    </source>
</evidence>
<dbReference type="EMBL" id="JAGSYN010000065">
    <property type="protein sequence ID" value="KAG7664761.1"/>
    <property type="molecule type" value="Genomic_DNA"/>
</dbReference>
<dbReference type="AlphaFoldDB" id="A0A8J5QHJ1"/>
<evidence type="ECO:0000256" key="2">
    <source>
        <dbReference type="SAM" id="Coils"/>
    </source>
</evidence>
<gene>
    <name evidence="4" type="ORF">J8A68_001716</name>
</gene>
<dbReference type="PANTHER" id="PTHR28298">
    <property type="entry name" value="EISOSOME PROTEIN 1"/>
    <property type="match status" value="1"/>
</dbReference>
<dbReference type="InterPro" id="IPR024527">
    <property type="entry name" value="Eisosome1"/>
</dbReference>
<feature type="coiled-coil region" evidence="2">
    <location>
        <begin position="470"/>
        <end position="585"/>
    </location>
</feature>
<dbReference type="OrthoDB" id="4070583at2759"/>
<keyword evidence="5" id="KW-1185">Reference proteome</keyword>
<feature type="compositionally biased region" description="Polar residues" evidence="3">
    <location>
        <begin position="731"/>
        <end position="751"/>
    </location>
</feature>
<dbReference type="Proteomes" id="UP000694255">
    <property type="component" value="Unassembled WGS sequence"/>
</dbReference>
<keyword evidence="2" id="KW-0175">Coiled coil</keyword>
<dbReference type="GO" id="GO:0070941">
    <property type="term" value="P:eisosome assembly"/>
    <property type="evidence" value="ECO:0007669"/>
    <property type="project" value="TreeGrafter"/>
</dbReference>
<protein>
    <submittedName>
        <fullName evidence="4">EIS1</fullName>
    </submittedName>
</protein>
<dbReference type="GeneID" id="73468517"/>